<reference evidence="9 10" key="1">
    <citation type="journal article" date="2016" name="Nat. Commun.">
        <title>Thousands of microbial genomes shed light on interconnected biogeochemical processes in an aquifer system.</title>
        <authorList>
            <person name="Anantharaman K."/>
            <person name="Brown C.T."/>
            <person name="Hug L.A."/>
            <person name="Sharon I."/>
            <person name="Castelle C.J."/>
            <person name="Probst A.J."/>
            <person name="Thomas B.C."/>
            <person name="Singh A."/>
            <person name="Wilkins M.J."/>
            <person name="Karaoz U."/>
            <person name="Brodie E.L."/>
            <person name="Williams K.H."/>
            <person name="Hubbard S.S."/>
            <person name="Banfield J.F."/>
        </authorList>
    </citation>
    <scope>NUCLEOTIDE SEQUENCE [LARGE SCALE GENOMIC DNA]</scope>
</reference>
<dbReference type="EMBL" id="MHQS01000007">
    <property type="protein sequence ID" value="OHA09024.1"/>
    <property type="molecule type" value="Genomic_DNA"/>
</dbReference>
<dbReference type="InterPro" id="IPR038619">
    <property type="entry name" value="MraZ_sf"/>
</dbReference>
<accession>A0A1G2LBU5</accession>
<comment type="subcellular location">
    <subcellularLocation>
        <location evidence="7">Cytoplasm</location>
        <location evidence="7">Nucleoid</location>
    </subcellularLocation>
</comment>
<keyword evidence="6 7" id="KW-0804">Transcription</keyword>
<evidence type="ECO:0000313" key="10">
    <source>
        <dbReference type="Proteomes" id="UP000176705"/>
    </source>
</evidence>
<comment type="caution">
    <text evidence="9">The sequence shown here is derived from an EMBL/GenBank/DDBJ whole genome shotgun (WGS) entry which is preliminary data.</text>
</comment>
<dbReference type="PROSITE" id="PS51740">
    <property type="entry name" value="SPOVT_ABRB"/>
    <property type="match status" value="2"/>
</dbReference>
<evidence type="ECO:0000256" key="1">
    <source>
        <dbReference type="ARBA" id="ARBA00013860"/>
    </source>
</evidence>
<keyword evidence="9" id="KW-0132">Cell division</keyword>
<dbReference type="GO" id="GO:0003700">
    <property type="term" value="F:DNA-binding transcription factor activity"/>
    <property type="evidence" value="ECO:0007669"/>
    <property type="project" value="UniProtKB-UniRule"/>
</dbReference>
<proteinExistence type="inferred from homology"/>
<dbReference type="Pfam" id="PF02381">
    <property type="entry name" value="MraZ"/>
    <property type="match status" value="2"/>
</dbReference>
<sequence>MLLGEYQHSVDEKGRLAVPAKFRRVLAEGVVVTKGLDGCLYLYPLGEWGTLAEKLSKLPINQADSRAFSRMMLAGANHAEIDAQGRILIPEYLRRYAGIAGRAVIVGLYNRAEIWDEGKWQRYRSDVEGRTDEIAERLGELGI</sequence>
<comment type="similarity">
    <text evidence="7">Belongs to the MraZ family.</text>
</comment>
<dbReference type="InterPro" id="IPR037914">
    <property type="entry name" value="SpoVT-AbrB_sf"/>
</dbReference>
<evidence type="ECO:0000256" key="5">
    <source>
        <dbReference type="ARBA" id="ARBA00023125"/>
    </source>
</evidence>
<dbReference type="STRING" id="1802280.A3B37_03565"/>
<dbReference type="GO" id="GO:0005737">
    <property type="term" value="C:cytoplasm"/>
    <property type="evidence" value="ECO:0007669"/>
    <property type="project" value="UniProtKB-UniRule"/>
</dbReference>
<dbReference type="HAMAP" id="MF_01008">
    <property type="entry name" value="MraZ"/>
    <property type="match status" value="1"/>
</dbReference>
<dbReference type="PANTHER" id="PTHR34701">
    <property type="entry name" value="TRANSCRIPTIONAL REGULATOR MRAZ"/>
    <property type="match status" value="1"/>
</dbReference>
<evidence type="ECO:0000313" key="9">
    <source>
        <dbReference type="EMBL" id="OHA09024.1"/>
    </source>
</evidence>
<dbReference type="AlphaFoldDB" id="A0A1G2LBU5"/>
<dbReference type="PANTHER" id="PTHR34701:SF1">
    <property type="entry name" value="TRANSCRIPTIONAL REGULATOR MRAZ"/>
    <property type="match status" value="1"/>
</dbReference>
<dbReference type="Proteomes" id="UP000176705">
    <property type="component" value="Unassembled WGS sequence"/>
</dbReference>
<dbReference type="CDD" id="cd16320">
    <property type="entry name" value="MraZ_N"/>
    <property type="match status" value="1"/>
</dbReference>
<dbReference type="NCBIfam" id="TIGR00242">
    <property type="entry name" value="division/cell wall cluster transcriptional repressor MraZ"/>
    <property type="match status" value="1"/>
</dbReference>
<dbReference type="InterPro" id="IPR020603">
    <property type="entry name" value="MraZ_dom"/>
</dbReference>
<keyword evidence="3" id="KW-0677">Repeat</keyword>
<keyword evidence="5 7" id="KW-0238">DNA-binding</keyword>
<dbReference type="GO" id="GO:0009295">
    <property type="term" value="C:nucleoid"/>
    <property type="evidence" value="ECO:0007669"/>
    <property type="project" value="UniProtKB-SubCell"/>
</dbReference>
<evidence type="ECO:0000256" key="7">
    <source>
        <dbReference type="HAMAP-Rule" id="MF_01008"/>
    </source>
</evidence>
<dbReference type="InterPro" id="IPR035644">
    <property type="entry name" value="MraZ_C"/>
</dbReference>
<dbReference type="InterPro" id="IPR003444">
    <property type="entry name" value="MraZ"/>
</dbReference>
<dbReference type="GO" id="GO:2000143">
    <property type="term" value="P:negative regulation of DNA-templated transcription initiation"/>
    <property type="evidence" value="ECO:0007669"/>
    <property type="project" value="TreeGrafter"/>
</dbReference>
<name>A0A1G2LBU5_9BACT</name>
<evidence type="ECO:0000259" key="8">
    <source>
        <dbReference type="PROSITE" id="PS51740"/>
    </source>
</evidence>
<feature type="domain" description="SpoVT-AbrB" evidence="8">
    <location>
        <begin position="76"/>
        <end position="119"/>
    </location>
</feature>
<evidence type="ECO:0000256" key="2">
    <source>
        <dbReference type="ARBA" id="ARBA00022490"/>
    </source>
</evidence>
<feature type="domain" description="SpoVT-AbrB" evidence="8">
    <location>
        <begin position="5"/>
        <end position="47"/>
    </location>
</feature>
<keyword evidence="9" id="KW-0131">Cell cycle</keyword>
<dbReference type="InterPro" id="IPR035642">
    <property type="entry name" value="MraZ_N"/>
</dbReference>
<dbReference type="GO" id="GO:0000976">
    <property type="term" value="F:transcription cis-regulatory region binding"/>
    <property type="evidence" value="ECO:0007669"/>
    <property type="project" value="TreeGrafter"/>
</dbReference>
<evidence type="ECO:0000256" key="4">
    <source>
        <dbReference type="ARBA" id="ARBA00023015"/>
    </source>
</evidence>
<dbReference type="SUPFAM" id="SSF89447">
    <property type="entry name" value="AbrB/MazE/MraZ-like"/>
    <property type="match status" value="1"/>
</dbReference>
<dbReference type="GO" id="GO:0051301">
    <property type="term" value="P:cell division"/>
    <property type="evidence" value="ECO:0007669"/>
    <property type="project" value="UniProtKB-KW"/>
</dbReference>
<protein>
    <recommendedName>
        <fullName evidence="1 7">Transcriptional regulator MraZ</fullName>
    </recommendedName>
</protein>
<evidence type="ECO:0000256" key="6">
    <source>
        <dbReference type="ARBA" id="ARBA00023163"/>
    </source>
</evidence>
<organism evidence="9 10">
    <name type="scientific">Candidatus Sungbacteria bacterium RIFCSPLOWO2_01_FULL_59_16</name>
    <dbReference type="NCBI Taxonomy" id="1802280"/>
    <lineage>
        <taxon>Bacteria</taxon>
        <taxon>Candidatus Sungiibacteriota</taxon>
    </lineage>
</organism>
<gene>
    <name evidence="7" type="primary">mraZ</name>
    <name evidence="9" type="ORF">A3B37_03565</name>
</gene>
<dbReference type="InterPro" id="IPR007159">
    <property type="entry name" value="SpoVT-AbrB_dom"/>
</dbReference>
<evidence type="ECO:0000256" key="3">
    <source>
        <dbReference type="ARBA" id="ARBA00022737"/>
    </source>
</evidence>
<keyword evidence="4 7" id="KW-0805">Transcription regulation</keyword>
<comment type="subunit">
    <text evidence="7">Forms oligomers.</text>
</comment>
<dbReference type="Gene3D" id="3.40.1550.20">
    <property type="entry name" value="Transcriptional regulator MraZ domain"/>
    <property type="match status" value="1"/>
</dbReference>
<keyword evidence="2 7" id="KW-0963">Cytoplasm</keyword>
<dbReference type="CDD" id="cd16321">
    <property type="entry name" value="MraZ_C"/>
    <property type="match status" value="1"/>
</dbReference>